<protein>
    <recommendedName>
        <fullName evidence="1">F-box domain-containing protein</fullName>
    </recommendedName>
</protein>
<gene>
    <name evidence="2" type="ORF">CY34DRAFT_32400</name>
</gene>
<reference evidence="3" key="2">
    <citation type="submission" date="2015-01" db="EMBL/GenBank/DDBJ databases">
        <title>Evolutionary Origins and Diversification of the Mycorrhizal Mutualists.</title>
        <authorList>
            <consortium name="DOE Joint Genome Institute"/>
            <consortium name="Mycorrhizal Genomics Consortium"/>
            <person name="Kohler A."/>
            <person name="Kuo A."/>
            <person name="Nagy L.G."/>
            <person name="Floudas D."/>
            <person name="Copeland A."/>
            <person name="Barry K.W."/>
            <person name="Cichocki N."/>
            <person name="Veneault-Fourrey C."/>
            <person name="LaButti K."/>
            <person name="Lindquist E.A."/>
            <person name="Lipzen A."/>
            <person name="Lundell T."/>
            <person name="Morin E."/>
            <person name="Murat C."/>
            <person name="Riley R."/>
            <person name="Ohm R."/>
            <person name="Sun H."/>
            <person name="Tunlid A."/>
            <person name="Henrissat B."/>
            <person name="Grigoriev I.V."/>
            <person name="Hibbett D.S."/>
            <person name="Martin F."/>
        </authorList>
    </citation>
    <scope>NUCLEOTIDE SEQUENCE [LARGE SCALE GENOMIC DNA]</scope>
    <source>
        <strain evidence="3">UH-Slu-Lm8-n1</strain>
    </source>
</reference>
<dbReference type="OrthoDB" id="3543113at2759"/>
<proteinExistence type="predicted"/>
<dbReference type="AlphaFoldDB" id="A0A0C9Z873"/>
<dbReference type="Gene3D" id="1.20.1280.50">
    <property type="match status" value="1"/>
</dbReference>
<dbReference type="HOGENOM" id="CLU_3130044_0_0_1"/>
<accession>A0A0C9Z873</accession>
<evidence type="ECO:0000313" key="2">
    <source>
        <dbReference type="EMBL" id="KIK33730.1"/>
    </source>
</evidence>
<organism evidence="2 3">
    <name type="scientific">Suillus luteus UH-Slu-Lm8-n1</name>
    <dbReference type="NCBI Taxonomy" id="930992"/>
    <lineage>
        <taxon>Eukaryota</taxon>
        <taxon>Fungi</taxon>
        <taxon>Dikarya</taxon>
        <taxon>Basidiomycota</taxon>
        <taxon>Agaricomycotina</taxon>
        <taxon>Agaricomycetes</taxon>
        <taxon>Agaricomycetidae</taxon>
        <taxon>Boletales</taxon>
        <taxon>Suillineae</taxon>
        <taxon>Suillaceae</taxon>
        <taxon>Suillus</taxon>
    </lineage>
</organism>
<dbReference type="Pfam" id="PF12937">
    <property type="entry name" value="F-box-like"/>
    <property type="match status" value="1"/>
</dbReference>
<dbReference type="SUPFAM" id="SSF81383">
    <property type="entry name" value="F-box domain"/>
    <property type="match status" value="1"/>
</dbReference>
<name>A0A0C9Z873_9AGAM</name>
<dbReference type="EMBL" id="KN835880">
    <property type="protein sequence ID" value="KIK33730.1"/>
    <property type="molecule type" value="Genomic_DNA"/>
</dbReference>
<dbReference type="Proteomes" id="UP000054485">
    <property type="component" value="Unassembled WGS sequence"/>
</dbReference>
<feature type="non-terminal residue" evidence="2">
    <location>
        <position position="50"/>
    </location>
</feature>
<dbReference type="InterPro" id="IPR036047">
    <property type="entry name" value="F-box-like_dom_sf"/>
</dbReference>
<feature type="domain" description="F-box" evidence="1">
    <location>
        <begin position="9"/>
        <end position="46"/>
    </location>
</feature>
<dbReference type="InParanoid" id="A0A0C9Z873"/>
<keyword evidence="3" id="KW-1185">Reference proteome</keyword>
<evidence type="ECO:0000259" key="1">
    <source>
        <dbReference type="Pfam" id="PF12937"/>
    </source>
</evidence>
<dbReference type="InterPro" id="IPR001810">
    <property type="entry name" value="F-box_dom"/>
</dbReference>
<evidence type="ECO:0000313" key="3">
    <source>
        <dbReference type="Proteomes" id="UP000054485"/>
    </source>
</evidence>
<sequence length="50" mass="5712">QHQALLVYDILLDIFAYVDRKKILAALAVTCKAFYEPAMDLLWAEIDGLE</sequence>
<reference evidence="2 3" key="1">
    <citation type="submission" date="2014-04" db="EMBL/GenBank/DDBJ databases">
        <authorList>
            <consortium name="DOE Joint Genome Institute"/>
            <person name="Kuo A."/>
            <person name="Ruytinx J."/>
            <person name="Rineau F."/>
            <person name="Colpaert J."/>
            <person name="Kohler A."/>
            <person name="Nagy L.G."/>
            <person name="Floudas D."/>
            <person name="Copeland A."/>
            <person name="Barry K.W."/>
            <person name="Cichocki N."/>
            <person name="Veneault-Fourrey C."/>
            <person name="LaButti K."/>
            <person name="Lindquist E.A."/>
            <person name="Lipzen A."/>
            <person name="Lundell T."/>
            <person name="Morin E."/>
            <person name="Murat C."/>
            <person name="Sun H."/>
            <person name="Tunlid A."/>
            <person name="Henrissat B."/>
            <person name="Grigoriev I.V."/>
            <person name="Hibbett D.S."/>
            <person name="Martin F."/>
            <person name="Nordberg H.P."/>
            <person name="Cantor M.N."/>
            <person name="Hua S.X."/>
        </authorList>
    </citation>
    <scope>NUCLEOTIDE SEQUENCE [LARGE SCALE GENOMIC DNA]</scope>
    <source>
        <strain evidence="2 3">UH-Slu-Lm8-n1</strain>
    </source>
</reference>
<feature type="non-terminal residue" evidence="2">
    <location>
        <position position="1"/>
    </location>
</feature>